<name>A0A5C4VHP6_9ACTN</name>
<dbReference type="Gene3D" id="3.40.50.1820">
    <property type="entry name" value="alpha/beta hydrolase"/>
    <property type="match status" value="1"/>
</dbReference>
<dbReference type="PANTHER" id="PTHR15394">
    <property type="entry name" value="SERINE HYDROLASE RBBP9"/>
    <property type="match status" value="1"/>
</dbReference>
<evidence type="ECO:0000313" key="1">
    <source>
        <dbReference type="EMBL" id="KAB8189047.1"/>
    </source>
</evidence>
<dbReference type="Pfam" id="PF06821">
    <property type="entry name" value="Ser_hydrolase"/>
    <property type="match status" value="1"/>
</dbReference>
<dbReference type="PANTHER" id="PTHR15394:SF3">
    <property type="entry name" value="SERINE HYDROLASE RBBP9"/>
    <property type="match status" value="1"/>
</dbReference>
<dbReference type="Proteomes" id="UP000312512">
    <property type="component" value="Unassembled WGS sequence"/>
</dbReference>
<organism evidence="1 2">
    <name type="scientific">Nonomuraea phyllanthi</name>
    <dbReference type="NCBI Taxonomy" id="2219224"/>
    <lineage>
        <taxon>Bacteria</taxon>
        <taxon>Bacillati</taxon>
        <taxon>Actinomycetota</taxon>
        <taxon>Actinomycetes</taxon>
        <taxon>Streptosporangiales</taxon>
        <taxon>Streptosporangiaceae</taxon>
        <taxon>Nonomuraea</taxon>
    </lineage>
</organism>
<dbReference type="InterPro" id="IPR029058">
    <property type="entry name" value="AB_hydrolase_fold"/>
</dbReference>
<protein>
    <submittedName>
        <fullName evidence="1">Alpha/beta fold hydrolase</fullName>
    </submittedName>
</protein>
<proteinExistence type="predicted"/>
<gene>
    <name evidence="1" type="ORF">FH608_042060</name>
</gene>
<dbReference type="EMBL" id="VDLX02000022">
    <property type="protein sequence ID" value="KAB8189047.1"/>
    <property type="molecule type" value="Genomic_DNA"/>
</dbReference>
<sequence>MSIERVIILHGYMASPSSHWFEWLHDELTPEGVEVAIPALPNSTAPEPEAWITAAARVLGEPNDRTAVVGHSLGCVTALHALDRLDGTWNLSTLIAVSGFVSPAPALPELDPFTNTVPHIARVAGNIRRRAVVRSDNDTFVTPSLTTELGQLLRAEEIVVPGAGHFRAAEGITSLPEVAALLRS</sequence>
<dbReference type="GO" id="GO:0016787">
    <property type="term" value="F:hydrolase activity"/>
    <property type="evidence" value="ECO:0007669"/>
    <property type="project" value="UniProtKB-KW"/>
</dbReference>
<reference evidence="1 2" key="1">
    <citation type="submission" date="2019-10" db="EMBL/GenBank/DDBJ databases">
        <title>Nonomuraea sp. nov., isolated from Phyllanthus amarus.</title>
        <authorList>
            <person name="Klykleung N."/>
            <person name="Tanasupawat S."/>
        </authorList>
    </citation>
    <scope>NUCLEOTIDE SEQUENCE [LARGE SCALE GENOMIC DNA]</scope>
    <source>
        <strain evidence="1 2">PA1-10</strain>
    </source>
</reference>
<keyword evidence="2" id="KW-1185">Reference proteome</keyword>
<evidence type="ECO:0000313" key="2">
    <source>
        <dbReference type="Proteomes" id="UP000312512"/>
    </source>
</evidence>
<dbReference type="RefSeq" id="WP_139636371.1">
    <property type="nucleotide sequence ID" value="NZ_VDLX02000022.1"/>
</dbReference>
<dbReference type="InterPro" id="IPR010662">
    <property type="entry name" value="RBBP9/YdeN"/>
</dbReference>
<keyword evidence="1" id="KW-0378">Hydrolase</keyword>
<dbReference type="OrthoDB" id="9804993at2"/>
<dbReference type="AlphaFoldDB" id="A0A5C4VHP6"/>
<accession>A0A5C4VHP6</accession>
<dbReference type="SUPFAM" id="SSF53474">
    <property type="entry name" value="alpha/beta-Hydrolases"/>
    <property type="match status" value="1"/>
</dbReference>
<comment type="caution">
    <text evidence="1">The sequence shown here is derived from an EMBL/GenBank/DDBJ whole genome shotgun (WGS) entry which is preliminary data.</text>
</comment>